<dbReference type="OrthoDB" id="344191at2759"/>
<dbReference type="VEuPathDB" id="CryptoDB:cand_020340"/>
<proteinExistence type="predicted"/>
<accession>A0A1J4MW00</accession>
<feature type="domain" description="Clathrin adaptor alpha/beta/gamma-adaptin appendage Ig-like subdomain" evidence="4">
    <location>
        <begin position="496"/>
        <end position="595"/>
    </location>
</feature>
<dbReference type="Gene3D" id="2.60.40.1230">
    <property type="match status" value="1"/>
</dbReference>
<dbReference type="InterPro" id="IPR008152">
    <property type="entry name" value="Clathrin_a/b/g-adaptin_app_Ig"/>
</dbReference>
<gene>
    <name evidence="5" type="ORF">cand_020340</name>
</gene>
<dbReference type="AlphaFoldDB" id="A0A1J4MW00"/>
<organism evidence="5 6">
    <name type="scientific">Cryptosporidium andersoni</name>
    <dbReference type="NCBI Taxonomy" id="117008"/>
    <lineage>
        <taxon>Eukaryota</taxon>
        <taxon>Sar</taxon>
        <taxon>Alveolata</taxon>
        <taxon>Apicomplexa</taxon>
        <taxon>Conoidasida</taxon>
        <taxon>Coccidia</taxon>
        <taxon>Eucoccidiorida</taxon>
        <taxon>Eimeriorina</taxon>
        <taxon>Cryptosporidiidae</taxon>
        <taxon>Cryptosporidium</taxon>
    </lineage>
</organism>
<evidence type="ECO:0000313" key="6">
    <source>
        <dbReference type="Proteomes" id="UP000186804"/>
    </source>
</evidence>
<evidence type="ECO:0000256" key="3">
    <source>
        <dbReference type="SAM" id="MobiDB-lite"/>
    </source>
</evidence>
<keyword evidence="6" id="KW-1185">Reference proteome</keyword>
<feature type="compositionally biased region" description="Polar residues" evidence="3">
    <location>
        <begin position="299"/>
        <end position="308"/>
    </location>
</feature>
<dbReference type="GO" id="GO:0006886">
    <property type="term" value="P:intracellular protein transport"/>
    <property type="evidence" value="ECO:0007669"/>
    <property type="project" value="InterPro"/>
</dbReference>
<reference evidence="5 6" key="1">
    <citation type="submission" date="2016-10" db="EMBL/GenBank/DDBJ databases">
        <title>Reductive evolution of mitochondrial metabolism and differential evolution of invasion-related proteins in Cryptosporidium.</title>
        <authorList>
            <person name="Liu S."/>
            <person name="Roellig D.M."/>
            <person name="Guo Y."/>
            <person name="Li N."/>
            <person name="Frace M.A."/>
            <person name="Tang K."/>
            <person name="Zhang L."/>
            <person name="Feng Y."/>
            <person name="Xiao L."/>
        </authorList>
    </citation>
    <scope>NUCLEOTIDE SEQUENCE [LARGE SCALE GENOMIC DNA]</scope>
    <source>
        <strain evidence="5">30847</strain>
    </source>
</reference>
<dbReference type="EMBL" id="LRBS01000044">
    <property type="protein sequence ID" value="OII77196.1"/>
    <property type="molecule type" value="Genomic_DNA"/>
</dbReference>
<keyword evidence="2" id="KW-0653">Protein transport</keyword>
<dbReference type="RefSeq" id="XP_067069042.1">
    <property type="nucleotide sequence ID" value="XM_067212264.1"/>
</dbReference>
<feature type="region of interest" description="Disordered" evidence="3">
    <location>
        <begin position="295"/>
        <end position="315"/>
    </location>
</feature>
<evidence type="ECO:0000256" key="1">
    <source>
        <dbReference type="ARBA" id="ARBA00022448"/>
    </source>
</evidence>
<dbReference type="Proteomes" id="UP000186804">
    <property type="component" value="Unassembled WGS sequence"/>
</dbReference>
<dbReference type="GeneID" id="92366218"/>
<comment type="caution">
    <text evidence="5">The sequence shown here is derived from an EMBL/GenBank/DDBJ whole genome shotgun (WGS) entry which is preliminary data.</text>
</comment>
<dbReference type="InterPro" id="IPR013041">
    <property type="entry name" value="Clathrin_app_Ig-like_sf"/>
</dbReference>
<dbReference type="SUPFAM" id="SSF49348">
    <property type="entry name" value="Clathrin adaptor appendage domain"/>
    <property type="match status" value="1"/>
</dbReference>
<protein>
    <recommendedName>
        <fullName evidence="4">Clathrin adaptor alpha/beta/gamma-adaptin appendage Ig-like subdomain domain-containing protein</fullName>
    </recommendedName>
</protein>
<evidence type="ECO:0000259" key="4">
    <source>
        <dbReference type="Pfam" id="PF02883"/>
    </source>
</evidence>
<evidence type="ECO:0000256" key="2">
    <source>
        <dbReference type="ARBA" id="ARBA00022927"/>
    </source>
</evidence>
<dbReference type="GO" id="GO:0016192">
    <property type="term" value="P:vesicle-mediated transport"/>
    <property type="evidence" value="ECO:0007669"/>
    <property type="project" value="InterPro"/>
</dbReference>
<dbReference type="Pfam" id="PF02883">
    <property type="entry name" value="Alpha_adaptinC2"/>
    <property type="match status" value="1"/>
</dbReference>
<evidence type="ECO:0000313" key="5">
    <source>
        <dbReference type="EMBL" id="OII77196.1"/>
    </source>
</evidence>
<name>A0A1J4MW00_9CRYT</name>
<sequence length="740" mass="84760">MCLLVRFCSLGNIRSRRIHRKLLAITRTKVDYNIKSKLLIANALKLSESKARILMDNVKMDMKCNQISAERRYLLLSFVDSLICSKLMYLKLCSRNKLLSYIVELSNLDNVSSNFNKNDREDSIMMLCSYALACLDRWINKYKNFNDPISDLLMNMEQNRKSELKVMGALDSPSNINVGYNKTKASEPGITSTKSKEAEIFESKPPEIESYPIKALCEESNGDDISVTFGSEHSKCIWDNQTYKEANQHISANSITLSDFNYLNNISLEATIKSEDLSAIASDSIDSEYSNKQGILIKDTSSPQPDTVNNDKSDDNHLHNLNGNNILQTSQVDFKQKLKDIAQNIISTPYTDFHNKNDEYILISSNELNLQLQYTRSMWMRETTRATNLSDQLESLKTKYNHLKESYLILMQKNDALQSRINFYEMYKSENFPNLDTQDEFTLKKVKVKDNTHVNNISRSSIISKKAIEVNKSLFCSNGNRNTLENMRNLILNNEWICYEDKILQIGISSTYTDNTGHICIYFGNKFSFRLENFEAIINTNSIDSTSLDICLTYNGLVHDYLLPNQQIYQEYNIKCLELYEGAPKLLVNFLLPDNTPQKLVLFLPIVISKFMSPIEKHTDNFVFELWHSEQFLYSEVTNEIQIDEDLQGNLSSIIDACKLGNALQVFLGNNDNTLVSESPIPDSYFFLVGSFKQLRVVVKLEFYSTSTKVCSVRVRADSPLFSCVISSLIYFQLSSSIMT</sequence>
<keyword evidence="1" id="KW-0813">Transport</keyword>